<name>R4JGH5_9CAUD</name>
<accession>R4JGH5</accession>
<reference evidence="2 3" key="1">
    <citation type="submission" date="2013-02" db="EMBL/GenBank/DDBJ databases">
        <authorList>
            <person name="Lukaszewicz M."/>
            <person name="Biegalska A."/>
            <person name="Krasowska A."/>
        </authorList>
    </citation>
    <scope>NUCLEOTIDE SEQUENCE [LARGE SCALE GENOMIC DNA]</scope>
</reference>
<organism evidence="2 3">
    <name type="scientific">Bacillus phage SIOphi</name>
    <dbReference type="NCBI Taxonomy" id="1285382"/>
    <lineage>
        <taxon>Viruses</taxon>
        <taxon>Duplodnaviria</taxon>
        <taxon>Heunggongvirae</taxon>
        <taxon>Uroviricota</taxon>
        <taxon>Caudoviricetes</taxon>
        <taxon>Herelleviridae</taxon>
        <taxon>Bastillevirinae</taxon>
        <taxon>Siophivirus</taxon>
        <taxon>Siophivirus SIOphi</taxon>
    </lineage>
</organism>
<feature type="compositionally biased region" description="Basic residues" evidence="1">
    <location>
        <begin position="1"/>
        <end position="12"/>
    </location>
</feature>
<keyword evidence="3" id="KW-1185">Reference proteome</keyword>
<feature type="compositionally biased region" description="Basic and acidic residues" evidence="1">
    <location>
        <begin position="13"/>
        <end position="22"/>
    </location>
</feature>
<evidence type="ECO:0000256" key="1">
    <source>
        <dbReference type="SAM" id="MobiDB-lite"/>
    </source>
</evidence>
<gene>
    <name evidence="2" type="ORF">SIOphi_00165</name>
</gene>
<sequence length="117" mass="13368">MTSVKVSRKRRYTCAEHPDRTADGGGTRGYLITQMNAVWISADELKRKELKAKSKQHFYNYVLGHPYQDVALAVQDKDILDNIREDLPEPLMNRGNYRFISVGIDWGKISAPLISND</sequence>
<evidence type="ECO:0000313" key="2">
    <source>
        <dbReference type="EMBL" id="AGK86841.1"/>
    </source>
</evidence>
<dbReference type="Proteomes" id="UP000258501">
    <property type="component" value="Segment"/>
</dbReference>
<proteinExistence type="predicted"/>
<feature type="region of interest" description="Disordered" evidence="1">
    <location>
        <begin position="1"/>
        <end position="26"/>
    </location>
</feature>
<protein>
    <submittedName>
        <fullName evidence="2">Uncharacterized protein</fullName>
    </submittedName>
</protein>
<evidence type="ECO:0000313" key="3">
    <source>
        <dbReference type="Proteomes" id="UP000258501"/>
    </source>
</evidence>
<dbReference type="EMBL" id="KC699836">
    <property type="protein sequence ID" value="AGK86841.1"/>
    <property type="molecule type" value="Genomic_DNA"/>
</dbReference>